<reference evidence="1" key="1">
    <citation type="submission" date="2018-10" db="EMBL/GenBank/DDBJ databases">
        <title>Hidden diversity of soil giant viruses.</title>
        <authorList>
            <person name="Schulz F."/>
            <person name="Alteio L."/>
            <person name="Goudeau D."/>
            <person name="Ryan E.M."/>
            <person name="Malmstrom R.R."/>
            <person name="Blanchard J."/>
            <person name="Woyke T."/>
        </authorList>
    </citation>
    <scope>NUCLEOTIDE SEQUENCE</scope>
    <source>
        <strain evidence="1">GAV1</strain>
    </source>
</reference>
<dbReference type="SUPFAM" id="SSF53300">
    <property type="entry name" value="vWA-like"/>
    <property type="match status" value="1"/>
</dbReference>
<sequence>MENNITLYIDISGSVSNFLEYWKQVSEFYAKNVDNIKTIWGWSNKITSIDKAMMTSIISKKVGSGGTMPQLIASNMVENSNIVIFTDGQVADADVAEVDRLLEHKEINNVTCYVISTSEPNLSVTCPFTRNNTSIVYYKKNTDLTFRTQSNAAIDYTLIHELDTISISDFTDKYEKIESLLIARNMGKTGDPATKELLLTMKQNLVTELKNRNTGDFGIRIRTALQENSIETAIKAAKEMTDAYFSSDIGMEIEKKVNYLISLCGDLRGKYTIDGIRSNHLARAEPMKIETNSITEIETQNLTDIPIECPIMMDTDVAQIMILIPDEPVLANLDKYIVDDITNCPLRILNYPIVITKLKKSISNYIGTRMGNLSTNPFTNQRILGTIPLGKCQQHVDCGNYTISRLFSSGKILGNIQLYYVVLWYLINNGEFEFLNDIKEQSKEHMLYRLTHSTTTASLCGLPQFVLTKIPTDIAMWYCINSCLLNQPTDRDTVRFHMFNLNVMIDVMKEYDYPISSAALKQINRLKVLLSMLSIVKRNEHDFRCRIRCLTQKGINVDKDLVSEKLVGAVEIVSYVPLDGKASDEQITEIINSFPTFYKKLSVDELIGLASMVDRQKSASDIVLSIDWIPNVTNYKICWEYGITNYDKNHFRICAATFRPYYKIAKEDGVEIWHEFVRRKYNVTGKLFSGPKLYFAYYARFKEFPNYDSFLLYCFERCHEDNLPFMTDKWIQHVIDIYEPIRLLITESEMTYEDVMIRYNASCRTVDRMRIESEWLAEY</sequence>
<evidence type="ECO:0000313" key="1">
    <source>
        <dbReference type="EMBL" id="AYV80167.1"/>
    </source>
</evidence>
<proteinExistence type="predicted"/>
<protein>
    <submittedName>
        <fullName evidence="1">Uncharacterized protein</fullName>
    </submittedName>
</protein>
<name>A0A3G4ZZ29_9VIRU</name>
<accession>A0A3G4ZZ29</accession>
<dbReference type="EMBL" id="MK072211">
    <property type="protein sequence ID" value="AYV80167.1"/>
    <property type="molecule type" value="Genomic_DNA"/>
</dbReference>
<gene>
    <name evidence="1" type="ORF">Gaeavirus13_9</name>
</gene>
<dbReference type="InterPro" id="IPR036465">
    <property type="entry name" value="vWFA_dom_sf"/>
</dbReference>
<organism evidence="1">
    <name type="scientific">Gaeavirus sp</name>
    <dbReference type="NCBI Taxonomy" id="2487767"/>
    <lineage>
        <taxon>Viruses</taxon>
        <taxon>Varidnaviria</taxon>
        <taxon>Bamfordvirae</taxon>
        <taxon>Nucleocytoviricota</taxon>
        <taxon>Megaviricetes</taxon>
        <taxon>Imitervirales</taxon>
        <taxon>Mimiviridae</taxon>
        <taxon>Klosneuvirinae</taxon>
    </lineage>
</organism>